<reference evidence="4" key="1">
    <citation type="submission" date="2011-08" db="EMBL/GenBank/DDBJ databases">
        <authorList>
            <person name="Rombauts S."/>
        </authorList>
    </citation>
    <scope>NUCLEOTIDE SEQUENCE</scope>
    <source>
        <strain evidence="4">London</strain>
    </source>
</reference>
<keyword evidence="1" id="KW-0472">Membrane</keyword>
<sequence length="206" mass="23871">MHCWMSIEGGMMFSFIVPVSLLIMVSKAVGLVEQFNFCDTKRNKLQFTVIIYAASRPSTLFSRTNVNFGSSIHYVIYGHVSSHHPSFSWHLKDVMKNIRVTIFSNTVTMLLILKRFFAYKPITHKIEIERVEPSLRSGVSLLPFFAVNWFLSVLALEDTATNIFQYLFSFCNLIQHLLIFLFHCYQRPEEKATGITQNTRIYNLVN</sequence>
<organism evidence="3 4">
    <name type="scientific">Tetranychus urticae</name>
    <name type="common">Two-spotted spider mite</name>
    <dbReference type="NCBI Taxonomy" id="32264"/>
    <lineage>
        <taxon>Eukaryota</taxon>
        <taxon>Metazoa</taxon>
        <taxon>Ecdysozoa</taxon>
        <taxon>Arthropoda</taxon>
        <taxon>Chelicerata</taxon>
        <taxon>Arachnida</taxon>
        <taxon>Acari</taxon>
        <taxon>Acariformes</taxon>
        <taxon>Trombidiformes</taxon>
        <taxon>Prostigmata</taxon>
        <taxon>Eleutherengona</taxon>
        <taxon>Raphignathae</taxon>
        <taxon>Tetranychoidea</taxon>
        <taxon>Tetranychidae</taxon>
        <taxon>Tetranychus</taxon>
    </lineage>
</organism>
<keyword evidence="1" id="KW-0812">Transmembrane</keyword>
<dbReference type="AlphaFoldDB" id="T1KTJ5"/>
<dbReference type="Gene3D" id="1.20.1070.10">
    <property type="entry name" value="Rhodopsin 7-helix transmembrane proteins"/>
    <property type="match status" value="1"/>
</dbReference>
<keyword evidence="1" id="KW-1133">Transmembrane helix</keyword>
<feature type="chain" id="PRO_5007729159" description="G-protein coupled receptors family 2 profile 2 domain-containing protein" evidence="2">
    <location>
        <begin position="31"/>
        <end position="206"/>
    </location>
</feature>
<keyword evidence="4" id="KW-1185">Reference proteome</keyword>
<protein>
    <recommendedName>
        <fullName evidence="5">G-protein coupled receptors family 2 profile 2 domain-containing protein</fullName>
    </recommendedName>
</protein>
<evidence type="ECO:0000313" key="3">
    <source>
        <dbReference type="EnsemblMetazoa" id="tetur214g00010.1"/>
    </source>
</evidence>
<feature type="transmembrane region" description="Helical" evidence="1">
    <location>
        <begin position="98"/>
        <end position="117"/>
    </location>
</feature>
<reference evidence="3" key="2">
    <citation type="submission" date="2015-06" db="UniProtKB">
        <authorList>
            <consortium name="EnsemblMetazoa"/>
        </authorList>
    </citation>
    <scope>IDENTIFICATION</scope>
</reference>
<evidence type="ECO:0008006" key="5">
    <source>
        <dbReference type="Google" id="ProtNLM"/>
    </source>
</evidence>
<feature type="signal peptide" evidence="2">
    <location>
        <begin position="1"/>
        <end position="30"/>
    </location>
</feature>
<keyword evidence="2" id="KW-0732">Signal</keyword>
<dbReference type="Proteomes" id="UP000015104">
    <property type="component" value="Unassembled WGS sequence"/>
</dbReference>
<evidence type="ECO:0000313" key="4">
    <source>
        <dbReference type="Proteomes" id="UP000015104"/>
    </source>
</evidence>
<feature type="transmembrane region" description="Helical" evidence="1">
    <location>
        <begin position="138"/>
        <end position="157"/>
    </location>
</feature>
<evidence type="ECO:0000256" key="1">
    <source>
        <dbReference type="SAM" id="Phobius"/>
    </source>
</evidence>
<feature type="transmembrane region" description="Helical" evidence="1">
    <location>
        <begin position="163"/>
        <end position="182"/>
    </location>
</feature>
<accession>T1KTJ5</accession>
<name>T1KTJ5_TETUR</name>
<proteinExistence type="predicted"/>
<evidence type="ECO:0000256" key="2">
    <source>
        <dbReference type="SAM" id="SignalP"/>
    </source>
</evidence>
<dbReference type="EMBL" id="CAEY01000536">
    <property type="status" value="NOT_ANNOTATED_CDS"/>
    <property type="molecule type" value="Genomic_DNA"/>
</dbReference>
<dbReference type="EnsemblMetazoa" id="tetur214g00010.1">
    <property type="protein sequence ID" value="tetur214g00010.1"/>
    <property type="gene ID" value="tetur214g00010"/>
</dbReference>